<name>A0AAV5MGX4_9ROSI</name>
<dbReference type="Proteomes" id="UP001054252">
    <property type="component" value="Unassembled WGS sequence"/>
</dbReference>
<evidence type="ECO:0000313" key="2">
    <source>
        <dbReference type="EMBL" id="GKV48419.1"/>
    </source>
</evidence>
<organism evidence="2 3">
    <name type="scientific">Rubroshorea leprosula</name>
    <dbReference type="NCBI Taxonomy" id="152421"/>
    <lineage>
        <taxon>Eukaryota</taxon>
        <taxon>Viridiplantae</taxon>
        <taxon>Streptophyta</taxon>
        <taxon>Embryophyta</taxon>
        <taxon>Tracheophyta</taxon>
        <taxon>Spermatophyta</taxon>
        <taxon>Magnoliopsida</taxon>
        <taxon>eudicotyledons</taxon>
        <taxon>Gunneridae</taxon>
        <taxon>Pentapetalae</taxon>
        <taxon>rosids</taxon>
        <taxon>malvids</taxon>
        <taxon>Malvales</taxon>
        <taxon>Dipterocarpaceae</taxon>
        <taxon>Rubroshorea</taxon>
    </lineage>
</organism>
<reference evidence="2 3" key="1">
    <citation type="journal article" date="2021" name="Commun. Biol.">
        <title>The genome of Shorea leprosula (Dipterocarpaceae) highlights the ecological relevance of drought in aseasonal tropical rainforests.</title>
        <authorList>
            <person name="Ng K.K.S."/>
            <person name="Kobayashi M.J."/>
            <person name="Fawcett J.A."/>
            <person name="Hatakeyama M."/>
            <person name="Paape T."/>
            <person name="Ng C.H."/>
            <person name="Ang C.C."/>
            <person name="Tnah L.H."/>
            <person name="Lee C.T."/>
            <person name="Nishiyama T."/>
            <person name="Sese J."/>
            <person name="O'Brien M.J."/>
            <person name="Copetti D."/>
            <person name="Mohd Noor M.I."/>
            <person name="Ong R.C."/>
            <person name="Putra M."/>
            <person name="Sireger I.Z."/>
            <person name="Indrioko S."/>
            <person name="Kosugi Y."/>
            <person name="Izuno A."/>
            <person name="Isagi Y."/>
            <person name="Lee S.L."/>
            <person name="Shimizu K.K."/>
        </authorList>
    </citation>
    <scope>NUCLEOTIDE SEQUENCE [LARGE SCALE GENOMIC DNA]</scope>
    <source>
        <strain evidence="2">214</strain>
    </source>
</reference>
<gene>
    <name evidence="2" type="ORF">SLEP1_g55235</name>
</gene>
<proteinExistence type="predicted"/>
<dbReference type="AlphaFoldDB" id="A0AAV5MGX4"/>
<keyword evidence="3" id="KW-1185">Reference proteome</keyword>
<accession>A0AAV5MGX4</accession>
<comment type="caution">
    <text evidence="2">The sequence shown here is derived from an EMBL/GenBank/DDBJ whole genome shotgun (WGS) entry which is preliminary data.</text>
</comment>
<protein>
    <submittedName>
        <fullName evidence="2">Uncharacterized protein</fullName>
    </submittedName>
</protein>
<dbReference type="EMBL" id="BPVZ01000256">
    <property type="protein sequence ID" value="GKV48419.1"/>
    <property type="molecule type" value="Genomic_DNA"/>
</dbReference>
<evidence type="ECO:0000256" key="1">
    <source>
        <dbReference type="SAM" id="MobiDB-lite"/>
    </source>
</evidence>
<feature type="region of interest" description="Disordered" evidence="1">
    <location>
        <begin position="39"/>
        <end position="60"/>
    </location>
</feature>
<evidence type="ECO:0000313" key="3">
    <source>
        <dbReference type="Proteomes" id="UP001054252"/>
    </source>
</evidence>
<sequence length="69" mass="7480">MVVWKLFSLGSPDAAVQETEQRYSRGPPDAMVIGLEVFPSNDDPGTGLSGNQQSENPTPKEIIVCFLSQ</sequence>